<evidence type="ECO:0000313" key="3">
    <source>
        <dbReference type="EMBL" id="TYO61082.1"/>
    </source>
</evidence>
<dbReference type="Pfam" id="PF01548">
    <property type="entry name" value="DEDD_Tnp_IS110"/>
    <property type="match status" value="1"/>
</dbReference>
<dbReference type="EMBL" id="VSTH01000215">
    <property type="protein sequence ID" value="TYO61082.1"/>
    <property type="molecule type" value="Genomic_DNA"/>
</dbReference>
<keyword evidence="4" id="KW-1185">Reference proteome</keyword>
<reference evidence="3 4" key="1">
    <citation type="submission" date="2019-08" db="EMBL/GenBank/DDBJ databases">
        <title>Bradyrhizobium hipponensis sp. nov., a rhizobium isolated from a Lupinus angustifolius root nodule in Tunisia.</title>
        <authorList>
            <person name="Off K."/>
            <person name="Rejili M."/>
            <person name="Mars M."/>
            <person name="Brachmann A."/>
            <person name="Marin M."/>
        </authorList>
    </citation>
    <scope>NUCLEOTIDE SEQUENCE [LARGE SCALE GENOMIC DNA]</scope>
    <source>
        <strain evidence="4">aSej3</strain>
    </source>
</reference>
<dbReference type="GO" id="GO:0004803">
    <property type="term" value="F:transposase activity"/>
    <property type="evidence" value="ECO:0007669"/>
    <property type="project" value="InterPro"/>
</dbReference>
<dbReference type="PANTHER" id="PTHR33055:SF15">
    <property type="entry name" value="TRANSPOSASE-RELATED"/>
    <property type="match status" value="1"/>
</dbReference>
<dbReference type="AlphaFoldDB" id="A0A5S4YAS6"/>
<evidence type="ECO:0000259" key="2">
    <source>
        <dbReference type="Pfam" id="PF02371"/>
    </source>
</evidence>
<gene>
    <name evidence="3" type="ORF">FXV83_40140</name>
</gene>
<dbReference type="RefSeq" id="WP_148745560.1">
    <property type="nucleotide sequence ID" value="NZ_VSTH01000215.1"/>
</dbReference>
<comment type="caution">
    <text evidence="3">The sequence shown here is derived from an EMBL/GenBank/DDBJ whole genome shotgun (WGS) entry which is preliminary data.</text>
</comment>
<feature type="domain" description="Transposase IS116/IS110/IS902 C-terminal" evidence="2">
    <location>
        <begin position="265"/>
        <end position="346"/>
    </location>
</feature>
<dbReference type="Proteomes" id="UP000324797">
    <property type="component" value="Unassembled WGS sequence"/>
</dbReference>
<name>A0A5S4YAS6_9BRAD</name>
<protein>
    <submittedName>
        <fullName evidence="3">IS110 family transposase</fullName>
    </submittedName>
</protein>
<dbReference type="NCBIfam" id="NF033542">
    <property type="entry name" value="transpos_IS110"/>
    <property type="match status" value="1"/>
</dbReference>
<dbReference type="GO" id="GO:0006313">
    <property type="term" value="P:DNA transposition"/>
    <property type="evidence" value="ECO:0007669"/>
    <property type="project" value="InterPro"/>
</dbReference>
<proteinExistence type="predicted"/>
<dbReference type="InterPro" id="IPR002525">
    <property type="entry name" value="Transp_IS110-like_N"/>
</dbReference>
<dbReference type="Pfam" id="PF02371">
    <property type="entry name" value="Transposase_20"/>
    <property type="match status" value="1"/>
</dbReference>
<dbReference type="GO" id="GO:0003677">
    <property type="term" value="F:DNA binding"/>
    <property type="evidence" value="ECO:0007669"/>
    <property type="project" value="InterPro"/>
</dbReference>
<feature type="domain" description="Transposase IS110-like N-terminal" evidence="1">
    <location>
        <begin position="9"/>
        <end position="156"/>
    </location>
</feature>
<evidence type="ECO:0000259" key="1">
    <source>
        <dbReference type="Pfam" id="PF01548"/>
    </source>
</evidence>
<dbReference type="PANTHER" id="PTHR33055">
    <property type="entry name" value="TRANSPOSASE FOR INSERTION SEQUENCE ELEMENT IS1111A"/>
    <property type="match status" value="1"/>
</dbReference>
<organism evidence="3 4">
    <name type="scientific">Bradyrhizobium hipponense</name>
    <dbReference type="NCBI Taxonomy" id="2605638"/>
    <lineage>
        <taxon>Bacteria</taxon>
        <taxon>Pseudomonadati</taxon>
        <taxon>Pseudomonadota</taxon>
        <taxon>Alphaproteobacteria</taxon>
        <taxon>Hyphomicrobiales</taxon>
        <taxon>Nitrobacteraceae</taxon>
        <taxon>Bradyrhizobium</taxon>
    </lineage>
</organism>
<evidence type="ECO:0000313" key="4">
    <source>
        <dbReference type="Proteomes" id="UP000324797"/>
    </source>
</evidence>
<sequence length="423" mass="47359">MDILYERVAGLDVHKDTVVACVRIMTEGKAQRECRTFLATTEQLMELRRWLEESRCTHVAMEATGVYWMPVFRILGEGAFELIVANAAHIKNVPGRKTDMNDAMWIADLLACGLIRGSFVPDEQVQELRALTRTRKQLVREQTRHVQRIEKTLAEANIKLGSVISDIMGASGRRIIQAMIDGVRQPNKLAALAGKQIKASPKALYDALHGRLTDHHRFLLALHLRQRDGLDETIRKLDAEIAERIEHMEAQVDGRKIPFRHLIGLLTTIPGVNAVAAPSVLSEIGADMSRFQTAGHLVAWTGLCTGQNESAGKRKSSRLRKGAPWLKTMLIQCAWAAKRSKNSYYRAQFFRLQAKRGPQKAICAVAASILTAIYHILKDGTEHHDLGADYFDRRPTEVKASRLVARLKRLGFNVQLQPIAEAA</sequence>
<accession>A0A5S4YAS6</accession>
<dbReference type="InterPro" id="IPR003346">
    <property type="entry name" value="Transposase_20"/>
</dbReference>
<dbReference type="InterPro" id="IPR047650">
    <property type="entry name" value="Transpos_IS110"/>
</dbReference>